<feature type="transmembrane region" description="Helical" evidence="7">
    <location>
        <begin position="235"/>
        <end position="254"/>
    </location>
</feature>
<dbReference type="RefSeq" id="XP_027087624.2">
    <property type="nucleotide sequence ID" value="XM_027231823.2"/>
</dbReference>
<dbReference type="InterPro" id="IPR005349">
    <property type="entry name" value="TMEM14"/>
</dbReference>
<dbReference type="InterPro" id="IPR044890">
    <property type="entry name" value="TMEM14_sf"/>
</dbReference>
<feature type="transmembrane region" description="Helical" evidence="7">
    <location>
        <begin position="182"/>
        <end position="200"/>
    </location>
</feature>
<dbReference type="OrthoDB" id="439808at2759"/>
<dbReference type="RefSeq" id="XP_071915921.1">
    <property type="nucleotide sequence ID" value="XM_072059820.1"/>
</dbReference>
<keyword evidence="5 7" id="KW-0472">Membrane</keyword>
<reference evidence="8" key="1">
    <citation type="journal article" date="2025" name="Foods">
        <title>Unveiling the Microbial Signatures of Arabica Coffee Cherries: Insights into Ripeness Specific Diversity, Functional Traits, and Implications for Quality and Safety.</title>
        <authorList>
            <consortium name="RefSeq"/>
            <person name="Tenea G.N."/>
            <person name="Cifuentes V."/>
            <person name="Reyes P."/>
            <person name="Cevallos-Vallejos M."/>
        </authorList>
    </citation>
    <scope>NUCLEOTIDE SEQUENCE [LARGE SCALE GENOMIC DNA]</scope>
</reference>
<dbReference type="GO" id="GO:0003723">
    <property type="term" value="F:RNA binding"/>
    <property type="evidence" value="ECO:0007669"/>
    <property type="project" value="UniProtKB-UniRule"/>
</dbReference>
<proteinExistence type="inferred from homology"/>
<name>A0A6P6UAY0_COFAR</name>
<evidence type="ECO:0008006" key="15">
    <source>
        <dbReference type="Google" id="ProtNLM"/>
    </source>
</evidence>
<evidence type="ECO:0000256" key="6">
    <source>
        <dbReference type="SAM" id="MobiDB-lite"/>
    </source>
</evidence>
<feature type="transmembrane region" description="Helical" evidence="7">
    <location>
        <begin position="206"/>
        <end position="223"/>
    </location>
</feature>
<dbReference type="Pfam" id="PF03647">
    <property type="entry name" value="Tmemb_14"/>
    <property type="match status" value="1"/>
</dbReference>
<evidence type="ECO:0000256" key="2">
    <source>
        <dbReference type="ARBA" id="ARBA00007590"/>
    </source>
</evidence>
<dbReference type="RefSeq" id="XP_071915937.1">
    <property type="nucleotide sequence ID" value="XM_072059836.1"/>
</dbReference>
<feature type="transmembrane region" description="Helical" evidence="7">
    <location>
        <begin position="158"/>
        <end position="175"/>
    </location>
</feature>
<evidence type="ECO:0000256" key="5">
    <source>
        <dbReference type="ARBA" id="ARBA00023136"/>
    </source>
</evidence>
<keyword evidence="4 7" id="KW-1133">Transmembrane helix</keyword>
<dbReference type="PANTHER" id="PTHR12668">
    <property type="entry name" value="TRANSMEMBRANE PROTEIN 14, 15"/>
    <property type="match status" value="1"/>
</dbReference>
<keyword evidence="8" id="KW-1185">Reference proteome</keyword>
<organism evidence="8 9">
    <name type="scientific">Coffea arabica</name>
    <name type="common">Arabian coffee</name>
    <dbReference type="NCBI Taxonomy" id="13443"/>
    <lineage>
        <taxon>Eukaryota</taxon>
        <taxon>Viridiplantae</taxon>
        <taxon>Streptophyta</taxon>
        <taxon>Embryophyta</taxon>
        <taxon>Tracheophyta</taxon>
        <taxon>Spermatophyta</taxon>
        <taxon>Magnoliopsida</taxon>
        <taxon>eudicotyledons</taxon>
        <taxon>Gunneridae</taxon>
        <taxon>Pentapetalae</taxon>
        <taxon>asterids</taxon>
        <taxon>lamiids</taxon>
        <taxon>Gentianales</taxon>
        <taxon>Rubiaceae</taxon>
        <taxon>Ixoroideae</taxon>
        <taxon>Gardenieae complex</taxon>
        <taxon>Bertiereae - Coffeeae clade</taxon>
        <taxon>Coffeeae</taxon>
        <taxon>Coffea</taxon>
    </lineage>
</organism>
<feature type="region of interest" description="Disordered" evidence="6">
    <location>
        <begin position="87"/>
        <end position="148"/>
    </location>
</feature>
<evidence type="ECO:0000313" key="13">
    <source>
        <dbReference type="RefSeq" id="XP_071915937.1"/>
    </source>
</evidence>
<dbReference type="Proteomes" id="UP001652660">
    <property type="component" value="Chromosome 1e"/>
</dbReference>
<evidence type="ECO:0000313" key="10">
    <source>
        <dbReference type="RefSeq" id="XP_071915921.1"/>
    </source>
</evidence>
<sequence>MSMAMGELLTFSQSSLLLLPKCQLQHSLRAWNPAAQNLASTLAVSSGHFLATKLVLSPIKCVPKKHVFGGIRATVISDSKMPTTFTVDSAGEGVDVLPDTGGGGNDFGNASGKGGGGGGGNNGGDSNDSNESEGDSGESKDENLGSSKKTALSMSQKLTLVYAFLVGAGGLMGYLKSGSQKSLISGGLAASLLYYVYTALPTKPVFASSLGFGLSAALLGVMGSRFKRSGKIFPAGIVSLVSLIMTGGYLHGIMRTAH</sequence>
<evidence type="ECO:0000313" key="11">
    <source>
        <dbReference type="RefSeq" id="XP_071915927.1"/>
    </source>
</evidence>
<evidence type="ECO:0000313" key="12">
    <source>
        <dbReference type="RefSeq" id="XP_071915934.1"/>
    </source>
</evidence>
<reference evidence="9 10" key="2">
    <citation type="submission" date="2025-05" db="UniProtKB">
        <authorList>
            <consortium name="RefSeq"/>
        </authorList>
    </citation>
    <scope>IDENTIFICATION</scope>
    <source>
        <tissue evidence="9 10">Leaves</tissue>
    </source>
</reference>
<dbReference type="Gene3D" id="1.10.10.1740">
    <property type="entry name" value="Transmembrane protein 14-like"/>
    <property type="match status" value="1"/>
</dbReference>
<comment type="similarity">
    <text evidence="2">Belongs to the TMEM14 family.</text>
</comment>
<accession>A0A6P6UAY0</accession>
<dbReference type="GeneID" id="113709078"/>
<evidence type="ECO:0000256" key="7">
    <source>
        <dbReference type="SAM" id="Phobius"/>
    </source>
</evidence>
<dbReference type="PANTHER" id="PTHR12668:SF37">
    <property type="entry name" value="PROTEIN FATTY ACID EXPORT 2, CHLOROPLASTIC"/>
    <property type="match status" value="1"/>
</dbReference>
<comment type="subcellular location">
    <subcellularLocation>
        <location evidence="1">Membrane</location>
    </subcellularLocation>
</comment>
<gene>
    <name evidence="9 10 11 12 13 14" type="primary">LOC113709078</name>
</gene>
<evidence type="ECO:0000313" key="9">
    <source>
        <dbReference type="RefSeq" id="XP_027087624.2"/>
    </source>
</evidence>
<feature type="compositionally biased region" description="Gly residues" evidence="6">
    <location>
        <begin position="100"/>
        <end position="123"/>
    </location>
</feature>
<evidence type="ECO:0000313" key="8">
    <source>
        <dbReference type="Proteomes" id="UP001652660"/>
    </source>
</evidence>
<evidence type="ECO:0000313" key="14">
    <source>
        <dbReference type="RefSeq" id="XP_071915942.1"/>
    </source>
</evidence>
<evidence type="ECO:0000256" key="4">
    <source>
        <dbReference type="ARBA" id="ARBA00022989"/>
    </source>
</evidence>
<dbReference type="AlphaFoldDB" id="A0A6P6UAY0"/>
<evidence type="ECO:0000256" key="1">
    <source>
        <dbReference type="ARBA" id="ARBA00004370"/>
    </source>
</evidence>
<dbReference type="RefSeq" id="XP_071915927.1">
    <property type="nucleotide sequence ID" value="XM_072059826.1"/>
</dbReference>
<keyword evidence="3 7" id="KW-0812">Transmembrane</keyword>
<dbReference type="RefSeq" id="XP_071915934.1">
    <property type="nucleotide sequence ID" value="XM_072059833.1"/>
</dbReference>
<dbReference type="RefSeq" id="XP_071915942.1">
    <property type="nucleotide sequence ID" value="XM_072059841.1"/>
</dbReference>
<evidence type="ECO:0000256" key="3">
    <source>
        <dbReference type="ARBA" id="ARBA00022692"/>
    </source>
</evidence>
<protein>
    <recommendedName>
        <fullName evidence="15">Protein FATTY ACID EXPORT 2, chloroplastic-like</fullName>
    </recommendedName>
</protein>